<dbReference type="EMBL" id="JBGBPQ010000026">
    <property type="protein sequence ID" value="KAL1498898.1"/>
    <property type="molecule type" value="Genomic_DNA"/>
</dbReference>
<evidence type="ECO:0000256" key="5">
    <source>
        <dbReference type="ARBA" id="ARBA00022679"/>
    </source>
</evidence>
<evidence type="ECO:0000313" key="13">
    <source>
        <dbReference type="Proteomes" id="UP001515480"/>
    </source>
</evidence>
<protein>
    <recommendedName>
        <fullName evidence="3">1,3-beta-glucan synthase</fullName>
        <ecNumber evidence="3">2.4.1.34</ecNumber>
    </recommendedName>
</protein>
<evidence type="ECO:0000259" key="11">
    <source>
        <dbReference type="SMART" id="SM01205"/>
    </source>
</evidence>
<comment type="caution">
    <text evidence="12">The sequence shown here is derived from an EMBL/GenBank/DDBJ whole genome shotgun (WGS) entry which is preliminary data.</text>
</comment>
<organism evidence="12 13">
    <name type="scientific">Prymnesium parvum</name>
    <name type="common">Toxic golden alga</name>
    <dbReference type="NCBI Taxonomy" id="97485"/>
    <lineage>
        <taxon>Eukaryota</taxon>
        <taxon>Haptista</taxon>
        <taxon>Haptophyta</taxon>
        <taxon>Prymnesiophyceae</taxon>
        <taxon>Prymnesiales</taxon>
        <taxon>Prymnesiaceae</taxon>
        <taxon>Prymnesium</taxon>
    </lineage>
</organism>
<dbReference type="Proteomes" id="UP001515480">
    <property type="component" value="Unassembled WGS sequence"/>
</dbReference>
<evidence type="ECO:0000256" key="7">
    <source>
        <dbReference type="ARBA" id="ARBA00022989"/>
    </source>
</evidence>
<feature type="transmembrane region" description="Helical" evidence="10">
    <location>
        <begin position="1011"/>
        <end position="1032"/>
    </location>
</feature>
<gene>
    <name evidence="12" type="ORF">AB1Y20_013420</name>
</gene>
<evidence type="ECO:0000256" key="2">
    <source>
        <dbReference type="ARBA" id="ARBA00009040"/>
    </source>
</evidence>
<feature type="transmembrane region" description="Helical" evidence="10">
    <location>
        <begin position="1997"/>
        <end position="2019"/>
    </location>
</feature>
<comment type="subcellular location">
    <subcellularLocation>
        <location evidence="1">Membrane</location>
        <topology evidence="1">Multi-pass membrane protein</topology>
    </subcellularLocation>
</comment>
<dbReference type="Pfam" id="PF14288">
    <property type="entry name" value="FKS1_dom1"/>
    <property type="match status" value="1"/>
</dbReference>
<dbReference type="EC" id="2.4.1.34" evidence="3"/>
<evidence type="ECO:0000256" key="3">
    <source>
        <dbReference type="ARBA" id="ARBA00012589"/>
    </source>
</evidence>
<proteinExistence type="inferred from homology"/>
<dbReference type="SUPFAM" id="SSF51445">
    <property type="entry name" value="(Trans)glycosidases"/>
    <property type="match status" value="1"/>
</dbReference>
<evidence type="ECO:0000256" key="9">
    <source>
        <dbReference type="ARBA" id="ARBA00047777"/>
    </source>
</evidence>
<dbReference type="GO" id="GO:0000148">
    <property type="term" value="C:1,3-beta-D-glucan synthase complex"/>
    <property type="evidence" value="ECO:0007669"/>
    <property type="project" value="InterPro"/>
</dbReference>
<comment type="catalytic activity">
    <reaction evidence="9">
        <text>[(1-&gt;3)-beta-D-glucosyl](n) + UDP-alpha-D-glucose = [(1-&gt;3)-beta-D-glucosyl](n+1) + UDP + H(+)</text>
        <dbReference type="Rhea" id="RHEA:21476"/>
        <dbReference type="Rhea" id="RHEA-COMP:11146"/>
        <dbReference type="Rhea" id="RHEA-COMP:14303"/>
        <dbReference type="ChEBI" id="CHEBI:15378"/>
        <dbReference type="ChEBI" id="CHEBI:37671"/>
        <dbReference type="ChEBI" id="CHEBI:58223"/>
        <dbReference type="ChEBI" id="CHEBI:58885"/>
        <dbReference type="EC" id="2.4.1.34"/>
    </reaction>
</comment>
<evidence type="ECO:0000313" key="12">
    <source>
        <dbReference type="EMBL" id="KAL1498898.1"/>
    </source>
</evidence>
<sequence length="2222" mass="248236">MGANAVRLHGFLGVANNLERHTAFLDEAFSQRISVFLSYDLTGTGDGSVSLVSPSDQEEAVTSFRTYLFAARHRATVMVFIGASVNRFDAGFVCDAGRDSFGFITVVPCQFGEDTDALAAALDLLCREARLLGLACTVPFAHIPLPRATHVEKFGALADRPSRGVVDWLDVMSRAMPNMNVLSASLAASNTSRDVTFEIDLNLLPSQLPDLPFIVAEYGVDAFNSTEWFEKAGVLLDESYPLLRSDFGRVDARGRIYQLTGEGQVDTAEDEASQAQWLGALALEIEQQATSQAESCGCGRAVSGGIVRSWRDEWWRSFKPSYEGICAFNDICFAMEQLCPYAAASSSYRRSPCGAPFPRVQPDGYVNEEWFGLVSSEPSCACAADQSQCAAHELWPRPRAAYFALQGLWRPAAGAAARAAFANASAANSTSNCTRADAPWSCELFPTQPRLQHRPGTLELYLDCELFLMRGVSYSPVPFGNASLGVLGKDPGFSEPWGDFFTDEYHDIFQRDMYLMKAMGANTIRLYTFKTSVRHGSFLDMAYANNLSVVAAFSIGAATQTSLGSLKDLSLVKAQLRLQIRSSVQEGHSSVHPAITMWLVGNELNGAWHFFVCDQYYVDNVLPEYGLTRCQFGEDAAALLRAIDYLCSVVTREGLLCSTALVDALPQYDARLVLGWLRLMDGSSEEFTLRHIGVWSLNLYFGRNFTLRNLFEDYETYGLKLPLLVTEYGIDALDTNAWYHTCFGSGNETSCGANPNLERFVDEEMQADWVLSLVEDLERHATTCQAGCLSRTVSGGSVMAWVDESWKGRIIDALAADERSAKMACPDARSDIHSLCGYPSGGQPDTFVNEEWFGLNAVHSVCRTVDQLRPRLTWHGLSLLWKQGGCIPHLGQPTTYSTLEYPLCGSYMKQLRQVWFEQEKDFSATPLPLRSNVPNAEWLTKIAAVASIAHGDSDCSFQALLHEQYPQVCPAAPEHMQDWVRKAQNASTADFLTPQLCDAPIAEFPFSSIDMIFLLFAFAVVAAFVGVNSRYFRPRWSRHPFRKYAAGLQKVSTAKKGTRISLTRRGSSKLSRGSSTRFLGHKPNRSAFGEFPKKAQAKSNVRSQTVVEPEYVRSVLQPIASRLCDLFGFQSSQKAASRKPGMFRREVVPSNEANAVEHLTAVISSGMQRVPGRDLQAKLDTAVEELHEVALSSFRVWCDHMNLPCTTFDNAGKRQQLMLFYLIWGEAANLRHMPELLCFILYCTNSALVNVSSGGGGTNDSEDVNTVEVAVPQCTGAPASTCAASIVPVMVKLPFFKQPTQTLLAFRGLSSSAERDAFLSHVVTPIYNFLRGEMRTRESAHISERTMYDDVNEFFWCRKNLDSLLQTDTAMEGVAYPKLLHAFSNERRLHDFFRKTYVEHGSWGALFYTFYRVFLFNGLAVHAMAVFAFTEYACNKEANVIVPDLDLKNERALALEHCLLAAHGSFRLPAFVGRHCSSVGHAATSASGRILMDILDPCGDYRCWDMGHTGPLDCFWDRHSSQILQSLRDWSVRLVLVGLRWAMPMLFILSDTVLFYTVFLCIGSTLLARKHGVGALQTWSHLITGFMDTQLLFAEKIMAYSPQFEEQLQAARAIKQEKALKGLAWSYEGTSREWQDFGIAWNGIITSLRARDFLSNSERDDLLFDSLSSPESEAHFGFPVYTTLPSMLSTPLFAVLSRTVRGVMAYAEALRLLARIEDVPEAEIEALVASKFEYIVSCQVYMQLKKSKKWEDEWKAECIDELRYSFPEHLRVAYVHKDAKTGSYFSVLLGVDADSREEQVLFKVKLPGNPIIGEGKPENQNQAIIFSRGEHLQTLDMNQDNYLGEAFKLRNALDSFKGNIRLVGFREYTFSEGGGVVAEFAATNEFAFVSIIQRFLTYPLCVRFHYGHPDIWDKRWLLINGGISKASRTLHLSEDIFAGVNVLARGGRIAYSEFIHVGKGRDVTFIATNGFEQKIAGGNALQSLTRDMSRFAHHVDLARLLSFWFLLQLGFLAVLPVIVEECIEVGFGHAMLNFVRQQLSFKLLYTLFQERTRSFYYAQGLQGHASYIATGRSHLSMTSDFTTLFKLYARSHMEFAAEITRMLIAYGLFSRAYSYPSLELTNYAIYTFPLWILVIGCAFSPWLFSPTAFSSRSLLKSFKEFLMWTEQDECTNCWQEWENSNWKGLESASVADRVGLFVKNTLLRGMLFLTAGISAFEDSSSF</sequence>
<keyword evidence="7 10" id="KW-1133">Transmembrane helix</keyword>
<dbReference type="InterPro" id="IPR003440">
    <property type="entry name" value="Glyco_trans_48_dom"/>
</dbReference>
<dbReference type="InterPro" id="IPR017853">
    <property type="entry name" value="GH"/>
</dbReference>
<evidence type="ECO:0000256" key="4">
    <source>
        <dbReference type="ARBA" id="ARBA00022676"/>
    </source>
</evidence>
<accession>A0AB34IIM1</accession>
<dbReference type="Pfam" id="PF02364">
    <property type="entry name" value="Glucan_synthase"/>
    <property type="match status" value="2"/>
</dbReference>
<dbReference type="PANTHER" id="PTHR12741:SF48">
    <property type="entry name" value="1,3-BETA-GLUCAN SYNTHASE COMPONENT FKS1-RELATED"/>
    <property type="match status" value="1"/>
</dbReference>
<reference evidence="12 13" key="1">
    <citation type="journal article" date="2024" name="Science">
        <title>Giant polyketide synthase enzymes in the biosynthesis of giant marine polyether toxins.</title>
        <authorList>
            <person name="Fallon T.R."/>
            <person name="Shende V.V."/>
            <person name="Wierzbicki I.H."/>
            <person name="Pendleton A.L."/>
            <person name="Watervoot N.F."/>
            <person name="Auber R.P."/>
            <person name="Gonzalez D.J."/>
            <person name="Wisecaver J.H."/>
            <person name="Moore B.S."/>
        </authorList>
    </citation>
    <scope>NUCLEOTIDE SEQUENCE [LARGE SCALE GENOMIC DNA]</scope>
    <source>
        <strain evidence="12 13">12B1</strain>
    </source>
</reference>
<dbReference type="InterPro" id="IPR026899">
    <property type="entry name" value="FKS1-like_dom1"/>
</dbReference>
<comment type="similarity">
    <text evidence="2">Belongs to the glycosyltransferase 48 family.</text>
</comment>
<evidence type="ECO:0000256" key="8">
    <source>
        <dbReference type="ARBA" id="ARBA00023136"/>
    </source>
</evidence>
<dbReference type="GO" id="GO:0005886">
    <property type="term" value="C:plasma membrane"/>
    <property type="evidence" value="ECO:0007669"/>
    <property type="project" value="TreeGrafter"/>
</dbReference>
<keyword evidence="6 10" id="KW-0812">Transmembrane</keyword>
<dbReference type="GO" id="GO:0006075">
    <property type="term" value="P:(1-&gt;3)-beta-D-glucan biosynthetic process"/>
    <property type="evidence" value="ECO:0007669"/>
    <property type="project" value="InterPro"/>
</dbReference>
<evidence type="ECO:0000256" key="1">
    <source>
        <dbReference type="ARBA" id="ARBA00004141"/>
    </source>
</evidence>
<evidence type="ECO:0000256" key="6">
    <source>
        <dbReference type="ARBA" id="ARBA00022692"/>
    </source>
</evidence>
<dbReference type="SMART" id="SM01205">
    <property type="entry name" value="FKS1_dom1"/>
    <property type="match status" value="1"/>
</dbReference>
<dbReference type="PANTHER" id="PTHR12741">
    <property type="entry name" value="LYST-INTERACTING PROTEIN LIP5 DOPAMINE RESPONSIVE PROTEIN DRG-1"/>
    <property type="match status" value="1"/>
</dbReference>
<keyword evidence="5" id="KW-0808">Transferase</keyword>
<name>A0AB34IIM1_PRYPA</name>
<feature type="transmembrane region" description="Helical" evidence="10">
    <location>
        <begin position="1405"/>
        <end position="1429"/>
    </location>
</feature>
<dbReference type="Gene3D" id="3.20.20.80">
    <property type="entry name" value="Glycosidases"/>
    <property type="match status" value="1"/>
</dbReference>
<feature type="domain" description="1,3-beta-glucan synthase component FKS1-like" evidence="11">
    <location>
        <begin position="1211"/>
        <end position="1369"/>
    </location>
</feature>
<dbReference type="GO" id="GO:0003843">
    <property type="term" value="F:1,3-beta-D-glucan synthase activity"/>
    <property type="evidence" value="ECO:0007669"/>
    <property type="project" value="UniProtKB-EC"/>
</dbReference>
<feature type="transmembrane region" description="Helical" evidence="10">
    <location>
        <begin position="2123"/>
        <end position="2144"/>
    </location>
</feature>
<evidence type="ECO:0000256" key="10">
    <source>
        <dbReference type="SAM" id="Phobius"/>
    </source>
</evidence>
<feature type="transmembrane region" description="Helical" evidence="10">
    <location>
        <begin position="1541"/>
        <end position="1562"/>
    </location>
</feature>
<keyword evidence="4" id="KW-0328">Glycosyltransferase</keyword>
<keyword evidence="13" id="KW-1185">Reference proteome</keyword>
<keyword evidence="8 10" id="KW-0472">Membrane</keyword>